<dbReference type="FunFam" id="1.10.10.10:FF:000333">
    <property type="entry name" value="enhanced ethylene response protein 5"/>
    <property type="match status" value="1"/>
</dbReference>
<feature type="domain" description="PCI" evidence="2">
    <location>
        <begin position="223"/>
        <end position="403"/>
    </location>
</feature>
<dbReference type="Pfam" id="PF25573">
    <property type="entry name" value="TPR_PSMD3_N"/>
    <property type="match status" value="1"/>
</dbReference>
<protein>
    <recommendedName>
        <fullName evidence="2">PCI domain-containing protein</fullName>
    </recommendedName>
</protein>
<evidence type="ECO:0000256" key="1">
    <source>
        <dbReference type="SAM" id="MobiDB-lite"/>
    </source>
</evidence>
<evidence type="ECO:0000313" key="4">
    <source>
        <dbReference type="Proteomes" id="UP001530400"/>
    </source>
</evidence>
<dbReference type="Gene3D" id="1.10.10.10">
    <property type="entry name" value="Winged helix-like DNA-binding domain superfamily/Winged helix DNA-binding domain"/>
    <property type="match status" value="1"/>
</dbReference>
<comment type="caution">
    <text evidence="3">The sequence shown here is derived from an EMBL/GenBank/DDBJ whole genome shotgun (WGS) entry which is preliminary data.</text>
</comment>
<evidence type="ECO:0000259" key="2">
    <source>
        <dbReference type="PROSITE" id="PS50250"/>
    </source>
</evidence>
<dbReference type="InterPro" id="IPR057985">
    <property type="entry name" value="TPR_PSMD3_N"/>
</dbReference>
<organism evidence="3 4">
    <name type="scientific">Cyclotella atomus</name>
    <dbReference type="NCBI Taxonomy" id="382360"/>
    <lineage>
        <taxon>Eukaryota</taxon>
        <taxon>Sar</taxon>
        <taxon>Stramenopiles</taxon>
        <taxon>Ochrophyta</taxon>
        <taxon>Bacillariophyta</taxon>
        <taxon>Coscinodiscophyceae</taxon>
        <taxon>Thalassiosirophycidae</taxon>
        <taxon>Stephanodiscales</taxon>
        <taxon>Stephanodiscaceae</taxon>
        <taxon>Cyclotella</taxon>
    </lineage>
</organism>
<name>A0ABD3Q4C1_9STRA</name>
<dbReference type="InterPro" id="IPR036388">
    <property type="entry name" value="WH-like_DNA-bd_sf"/>
</dbReference>
<dbReference type="AlphaFoldDB" id="A0ABD3Q4C1"/>
<dbReference type="SMART" id="SM00753">
    <property type="entry name" value="PAM"/>
    <property type="match status" value="1"/>
</dbReference>
<dbReference type="EMBL" id="JALLPJ020000340">
    <property type="protein sequence ID" value="KAL3794861.1"/>
    <property type="molecule type" value="Genomic_DNA"/>
</dbReference>
<evidence type="ECO:0000313" key="3">
    <source>
        <dbReference type="EMBL" id="KAL3794861.1"/>
    </source>
</evidence>
<dbReference type="PANTHER" id="PTHR12732:SF0">
    <property type="entry name" value="PCI DOMAIN-CONTAINING PROTEIN 2"/>
    <property type="match status" value="1"/>
</dbReference>
<dbReference type="Pfam" id="PF01399">
    <property type="entry name" value="PCI"/>
    <property type="match status" value="1"/>
</dbReference>
<keyword evidence="4" id="KW-1185">Reference proteome</keyword>
<proteinExistence type="predicted"/>
<accession>A0ABD3Q4C1</accession>
<feature type="region of interest" description="Disordered" evidence="1">
    <location>
        <begin position="34"/>
        <end position="54"/>
    </location>
</feature>
<dbReference type="PANTHER" id="PTHR12732">
    <property type="entry name" value="UNCHARACTERIZED PROTEASOME COMPONENT REGION PCI-CONTAINING"/>
    <property type="match status" value="1"/>
</dbReference>
<dbReference type="Proteomes" id="UP001530400">
    <property type="component" value="Unassembled WGS sequence"/>
</dbReference>
<reference evidence="3 4" key="1">
    <citation type="submission" date="2024-10" db="EMBL/GenBank/DDBJ databases">
        <title>Updated reference genomes for cyclostephanoid diatoms.</title>
        <authorList>
            <person name="Roberts W.R."/>
            <person name="Alverson A.J."/>
        </authorList>
    </citation>
    <scope>NUCLEOTIDE SEQUENCE [LARGE SCALE GENOMIC DNA]</scope>
    <source>
        <strain evidence="3 4">AJA010-31</strain>
    </source>
</reference>
<dbReference type="PROSITE" id="PS50250">
    <property type="entry name" value="PCI"/>
    <property type="match status" value="1"/>
</dbReference>
<gene>
    <name evidence="3" type="ORF">ACHAWO_007635</name>
</gene>
<sequence length="411" mass="46136">MLPSSTINSIKSNLGNAISAKNPQAVANSVELPPLYRPAKPSGGSGGSQATSHGEQLKVDGADWSPVLNAILDCHAAISSNNSEQTYEAQAALHSALNHLLGSSKGNWLVPALHVVCRNTHRAAVLADEAVSLNSGKRNDHAKLQNAVTLLQASYSKTLNDRTDFKPGEPLSEEGSKKVGVLYIVNQLFSMYFQLNTLRLCKNLLKPVESRGIHQSGTMGEMVTYRYYVGRLNMFEDQYELAEENFDYALKHCHRSAVGNKKRILNYLVPVKLLRGRLPTSRLLEKYSLHEFVPLMNGMRTGNLIEFTNGLMKNQDIFIRRGTYLLLEKCKMICYRNLFKRVYMIIGKEQINLEYIAKSFKWLGMPIDLDEVECILANLIYKQYIRGYLSHAKRVLVLSKKDPFPASKVIK</sequence>
<dbReference type="InterPro" id="IPR045114">
    <property type="entry name" value="Csn12-like"/>
</dbReference>
<dbReference type="InterPro" id="IPR000717">
    <property type="entry name" value="PCI_dom"/>
</dbReference>